<dbReference type="InterPro" id="IPR042509">
    <property type="entry name" value="ZCCHC3"/>
</dbReference>
<dbReference type="GO" id="GO:0003723">
    <property type="term" value="F:RNA binding"/>
    <property type="evidence" value="ECO:0007669"/>
    <property type="project" value="InterPro"/>
</dbReference>
<feature type="region of interest" description="Disordered" evidence="1">
    <location>
        <begin position="46"/>
        <end position="73"/>
    </location>
</feature>
<name>A0A833R2J4_9POAL</name>
<sequence>MSWEARQEHKRAIQRAIGRRQEETAASIRQAPAITAPSLLEATLNHRINGGNTQPNDLISHSQATDNTASEDDGWTLVTRKKTKSLHKDRSYTTGHTTINNHAWLWQQRRCFNCFLKGHKKQQCKRPTKCLQCSIEGHSYRQCNNRINGIQSNYNDAANLKGETEEGLNPKKFSAKSAGPKEAAGSFLLQQRAWLLKQGRCLQCFLRGHKKKDCIRQIKCLICKKTGHVSAQCKTPFITASKYSPTHRPINTTPQTQQDAKGKQKATHTTTHPFTSMANNVDWATMDLMDPDELEAGRMESMRVFLPPRGPLRMVNSFLERSAMVLAGPHQITRYLAHRLTVKLANYFNLQPRDFHVSRVNQNYGDFIVRFPNAHLRDHAVAVCAFTLGPDVQLQLVEWSPGMGVVYDPVTHKARLRLYGLPLHNWNIHDLDIAVSGFGHLLRVENFFTNGNHQEIRILVGCFHPINIPQTIDLSEEPNTTIVHVVLEGWMHDGTADIPRDVTNINDDADPFGGAYQWPAQNFHHTSAHGIAWTEQRGQLQHLGLYRTGPGRRKTGATRQITGRDTGECHTSPNWRQT</sequence>
<feature type="compositionally biased region" description="Polar residues" evidence="1">
    <location>
        <begin position="50"/>
        <end position="68"/>
    </location>
</feature>
<evidence type="ECO:0000313" key="3">
    <source>
        <dbReference type="EMBL" id="KAF3331757.1"/>
    </source>
</evidence>
<feature type="domain" description="CCHC-type" evidence="2">
    <location>
        <begin position="219"/>
        <end position="235"/>
    </location>
</feature>
<feature type="region of interest" description="Disordered" evidence="1">
    <location>
        <begin position="244"/>
        <end position="269"/>
    </location>
</feature>
<feature type="domain" description="CCHC-type" evidence="2">
    <location>
        <begin position="129"/>
        <end position="145"/>
    </location>
</feature>
<comment type="caution">
    <text evidence="3">The sequence shown here is derived from an EMBL/GenBank/DDBJ whole genome shotgun (WGS) entry which is preliminary data.</text>
</comment>
<feature type="compositionally biased region" description="Basic and acidic residues" evidence="1">
    <location>
        <begin position="1"/>
        <end position="11"/>
    </location>
</feature>
<protein>
    <submittedName>
        <fullName evidence="3">Zinc finger protein GIS2</fullName>
    </submittedName>
</protein>
<dbReference type="GO" id="GO:0008270">
    <property type="term" value="F:zinc ion binding"/>
    <property type="evidence" value="ECO:0007669"/>
    <property type="project" value="InterPro"/>
</dbReference>
<dbReference type="Gene3D" id="4.10.60.10">
    <property type="entry name" value="Zinc finger, CCHC-type"/>
    <property type="match status" value="2"/>
</dbReference>
<dbReference type="GO" id="GO:0002218">
    <property type="term" value="P:activation of innate immune response"/>
    <property type="evidence" value="ECO:0007669"/>
    <property type="project" value="InterPro"/>
</dbReference>
<feature type="region of interest" description="Disordered" evidence="1">
    <location>
        <begin position="548"/>
        <end position="578"/>
    </location>
</feature>
<proteinExistence type="predicted"/>
<evidence type="ECO:0000256" key="1">
    <source>
        <dbReference type="SAM" id="MobiDB-lite"/>
    </source>
</evidence>
<dbReference type="PANTHER" id="PTHR22639:SF3">
    <property type="entry name" value="ZINC FINGER CCHC DOMAIN-CONTAINING PROTEIN 3"/>
    <property type="match status" value="1"/>
</dbReference>
<feature type="domain" description="CCHC-type" evidence="2">
    <location>
        <begin position="200"/>
        <end position="216"/>
    </location>
</feature>
<dbReference type="PANTHER" id="PTHR22639">
    <property type="entry name" value="GAG-RELATED PROTEIN"/>
    <property type="match status" value="1"/>
</dbReference>
<reference evidence="3" key="1">
    <citation type="submission" date="2020-01" db="EMBL/GenBank/DDBJ databases">
        <title>Genome sequence of Kobresia littledalei, the first chromosome-level genome in the family Cyperaceae.</title>
        <authorList>
            <person name="Qu G."/>
        </authorList>
    </citation>
    <scope>NUCLEOTIDE SEQUENCE</scope>
    <source>
        <strain evidence="3">C.B.Clarke</strain>
        <tissue evidence="3">Leaf</tissue>
    </source>
</reference>
<feature type="domain" description="CCHC-type" evidence="2">
    <location>
        <begin position="110"/>
        <end position="126"/>
    </location>
</feature>
<dbReference type="InterPro" id="IPR036875">
    <property type="entry name" value="Znf_CCHC_sf"/>
</dbReference>
<feature type="region of interest" description="Disordered" evidence="1">
    <location>
        <begin position="1"/>
        <end position="30"/>
    </location>
</feature>
<dbReference type="GO" id="GO:0003690">
    <property type="term" value="F:double-stranded DNA binding"/>
    <property type="evidence" value="ECO:0007669"/>
    <property type="project" value="InterPro"/>
</dbReference>
<dbReference type="EMBL" id="SWLB01000012">
    <property type="protein sequence ID" value="KAF3331757.1"/>
    <property type="molecule type" value="Genomic_DNA"/>
</dbReference>
<dbReference type="SMART" id="SM00343">
    <property type="entry name" value="ZnF_C2HC"/>
    <property type="match status" value="4"/>
</dbReference>
<dbReference type="OrthoDB" id="694475at2759"/>
<gene>
    <name evidence="3" type="ORF">FCM35_KLT03163</name>
</gene>
<feature type="compositionally biased region" description="Polar residues" evidence="1">
    <location>
        <begin position="557"/>
        <end position="578"/>
    </location>
</feature>
<dbReference type="InterPro" id="IPR001878">
    <property type="entry name" value="Znf_CCHC"/>
</dbReference>
<evidence type="ECO:0000259" key="2">
    <source>
        <dbReference type="SMART" id="SM00343"/>
    </source>
</evidence>
<evidence type="ECO:0000313" key="4">
    <source>
        <dbReference type="Proteomes" id="UP000623129"/>
    </source>
</evidence>
<accession>A0A833R2J4</accession>
<keyword evidence="4" id="KW-1185">Reference proteome</keyword>
<dbReference type="SUPFAM" id="SSF57756">
    <property type="entry name" value="Retrovirus zinc finger-like domains"/>
    <property type="match status" value="2"/>
</dbReference>
<dbReference type="Proteomes" id="UP000623129">
    <property type="component" value="Unassembled WGS sequence"/>
</dbReference>
<organism evidence="3 4">
    <name type="scientific">Carex littledalei</name>
    <dbReference type="NCBI Taxonomy" id="544730"/>
    <lineage>
        <taxon>Eukaryota</taxon>
        <taxon>Viridiplantae</taxon>
        <taxon>Streptophyta</taxon>
        <taxon>Embryophyta</taxon>
        <taxon>Tracheophyta</taxon>
        <taxon>Spermatophyta</taxon>
        <taxon>Magnoliopsida</taxon>
        <taxon>Liliopsida</taxon>
        <taxon>Poales</taxon>
        <taxon>Cyperaceae</taxon>
        <taxon>Cyperoideae</taxon>
        <taxon>Cariceae</taxon>
        <taxon>Carex</taxon>
        <taxon>Carex subgen. Euthyceras</taxon>
    </lineage>
</organism>
<feature type="compositionally biased region" description="Polar residues" evidence="1">
    <location>
        <begin position="244"/>
        <end position="259"/>
    </location>
</feature>
<dbReference type="AlphaFoldDB" id="A0A833R2J4"/>